<feature type="compositionally biased region" description="Polar residues" evidence="1">
    <location>
        <begin position="336"/>
        <end position="363"/>
    </location>
</feature>
<reference evidence="2 3" key="1">
    <citation type="journal article" date="2009" name="Stand. Genomic Sci.">
        <title>Complete genome sequence of Catenulispora acidiphila type strain (ID 139908).</title>
        <authorList>
            <person name="Copeland A."/>
            <person name="Lapidus A."/>
            <person name="Glavina Del Rio T."/>
            <person name="Nolan M."/>
            <person name="Lucas S."/>
            <person name="Chen F."/>
            <person name="Tice H."/>
            <person name="Cheng J.F."/>
            <person name="Bruce D."/>
            <person name="Goodwin L."/>
            <person name="Pitluck S."/>
            <person name="Mikhailova N."/>
            <person name="Pati A."/>
            <person name="Ivanova N."/>
            <person name="Mavromatis K."/>
            <person name="Chen A."/>
            <person name="Palaniappan K."/>
            <person name="Chain P."/>
            <person name="Land M."/>
            <person name="Hauser L."/>
            <person name="Chang Y.J."/>
            <person name="Jeffries C.D."/>
            <person name="Chertkov O."/>
            <person name="Brettin T."/>
            <person name="Detter J.C."/>
            <person name="Han C."/>
            <person name="Ali Z."/>
            <person name="Tindall B.J."/>
            <person name="Goker M."/>
            <person name="Bristow J."/>
            <person name="Eisen J.A."/>
            <person name="Markowitz V."/>
            <person name="Hugenholtz P."/>
            <person name="Kyrpides N.C."/>
            <person name="Klenk H.P."/>
        </authorList>
    </citation>
    <scope>NUCLEOTIDE SEQUENCE [LARGE SCALE GENOMIC DNA]</scope>
    <source>
        <strain evidence="3">DSM 44928 / JCM 14897 / NBRC 102108 / NRRL B-24433 / ID139908</strain>
    </source>
</reference>
<dbReference type="STRING" id="479433.Caci_3146"/>
<proteinExistence type="predicted"/>
<dbReference type="EMBL" id="CP001700">
    <property type="protein sequence ID" value="ACU72055.1"/>
    <property type="molecule type" value="Genomic_DNA"/>
</dbReference>
<dbReference type="InterPro" id="IPR036689">
    <property type="entry name" value="ESAT-6-like_sf"/>
</dbReference>
<keyword evidence="3" id="KW-1185">Reference proteome</keyword>
<dbReference type="eggNOG" id="ENOG5033PZG">
    <property type="taxonomic scope" value="Bacteria"/>
</dbReference>
<feature type="region of interest" description="Disordered" evidence="1">
    <location>
        <begin position="335"/>
        <end position="407"/>
    </location>
</feature>
<evidence type="ECO:0000313" key="2">
    <source>
        <dbReference type="EMBL" id="ACU72055.1"/>
    </source>
</evidence>
<sequence>MFVIPNSSAMDATAYGGGPGTFVAQIATGSPESIEALVAQRLKQAEQFLALINQARSATQTLSKAWGGNASETAVKKFTDTLNSFEQIVKVIQASSQLLTTSSTLIKAAQTGYTTVVNAVNPTVQALASNWYTYWAAVSLSTSVSATLRAFINGIEAMLSALGGGQLMQEVTEVIKIIGDIEKLIGSGSHGSSVPPAGTFTSPTTTGATNQLKAPPQVASTTGQQVAASGVDPTAAQTLSQYQNTMNSGIGTQFQNGAQTTGTQIPGTQIPGTQIPGTQIPGTQTGAMPTGGGVPYTGGTTVGNGATIPGQIPTANQFPQPQLPNLNQIPQPQYPTTGYQTPVATPTDPNSGWTAVNPPANSDTPVVAHPVTTPPPVQTPPPAQTPPVASTPPATPGQPATPAGDITVTTTYDGVSTTVTMPVGTQTDVTLVDPTNGSQVHEHITAGVS</sequence>
<dbReference type="KEGG" id="cai:Caci_3146"/>
<protein>
    <submittedName>
        <fullName evidence="2">Uncharacterized protein</fullName>
    </submittedName>
</protein>
<feature type="compositionally biased region" description="Pro residues" evidence="1">
    <location>
        <begin position="372"/>
        <end position="396"/>
    </location>
</feature>
<dbReference type="AlphaFoldDB" id="C7Q649"/>
<gene>
    <name evidence="2" type="ordered locus">Caci_3146</name>
</gene>
<feature type="compositionally biased region" description="Low complexity" evidence="1">
    <location>
        <begin position="397"/>
        <end position="407"/>
    </location>
</feature>
<dbReference type="OrthoDB" id="3358456at2"/>
<feature type="compositionally biased region" description="Low complexity" evidence="1">
    <location>
        <begin position="195"/>
        <end position="208"/>
    </location>
</feature>
<organism evidence="2 3">
    <name type="scientific">Catenulispora acidiphila (strain DSM 44928 / JCM 14897 / NBRC 102108 / NRRL B-24433 / ID139908)</name>
    <dbReference type="NCBI Taxonomy" id="479433"/>
    <lineage>
        <taxon>Bacteria</taxon>
        <taxon>Bacillati</taxon>
        <taxon>Actinomycetota</taxon>
        <taxon>Actinomycetes</taxon>
        <taxon>Catenulisporales</taxon>
        <taxon>Catenulisporaceae</taxon>
        <taxon>Catenulispora</taxon>
    </lineage>
</organism>
<evidence type="ECO:0000313" key="3">
    <source>
        <dbReference type="Proteomes" id="UP000000851"/>
    </source>
</evidence>
<name>C7Q649_CATAD</name>
<evidence type="ECO:0000256" key="1">
    <source>
        <dbReference type="SAM" id="MobiDB-lite"/>
    </source>
</evidence>
<dbReference type="SUPFAM" id="SSF140453">
    <property type="entry name" value="EsxAB dimer-like"/>
    <property type="match status" value="1"/>
</dbReference>
<dbReference type="Gene3D" id="1.10.287.1060">
    <property type="entry name" value="ESAT-6-like"/>
    <property type="match status" value="1"/>
</dbReference>
<dbReference type="HOGENOM" id="CLU_609285_0_0_11"/>
<feature type="region of interest" description="Disordered" evidence="1">
    <location>
        <begin position="188"/>
        <end position="208"/>
    </location>
</feature>
<accession>C7Q649</accession>
<dbReference type="RefSeq" id="WP_012787348.1">
    <property type="nucleotide sequence ID" value="NC_013131.1"/>
</dbReference>
<dbReference type="Proteomes" id="UP000000851">
    <property type="component" value="Chromosome"/>
</dbReference>
<dbReference type="InParanoid" id="C7Q649"/>